<organism evidence="2 3">
    <name type="scientific">Pyricularia grisea</name>
    <name type="common">Crabgrass-specific blast fungus</name>
    <name type="synonym">Magnaporthe grisea</name>
    <dbReference type="NCBI Taxonomy" id="148305"/>
    <lineage>
        <taxon>Eukaryota</taxon>
        <taxon>Fungi</taxon>
        <taxon>Dikarya</taxon>
        <taxon>Ascomycota</taxon>
        <taxon>Pezizomycotina</taxon>
        <taxon>Sordariomycetes</taxon>
        <taxon>Sordariomycetidae</taxon>
        <taxon>Magnaporthales</taxon>
        <taxon>Pyriculariaceae</taxon>
        <taxon>Pyricularia</taxon>
    </lineage>
</organism>
<accession>A0ABQ8P2J6</accession>
<comment type="caution">
    <text evidence="2">The sequence shown here is derived from an EMBL/GenBank/DDBJ whole genome shotgun (WGS) entry which is preliminary data.</text>
</comment>
<reference evidence="2" key="1">
    <citation type="submission" date="2021-01" db="EMBL/GenBank/DDBJ databases">
        <title>Deciphering the adaptive evolutionary patterns associated with biogeogrpahic diversity in the finger millet blast pathogen Magnaporthe oryzae in Eastern Africa.</title>
        <authorList>
            <person name="Onyema G."/>
            <person name="Shittu T.A."/>
            <person name="Dodsworth S."/>
            <person name="Devilliers S."/>
            <person name="Muthumeenakshi S."/>
            <person name="Sreenivasaprasad S."/>
        </authorList>
    </citation>
    <scope>NUCLEOTIDE SEQUENCE</scope>
    <source>
        <strain evidence="2">D15/s37</strain>
    </source>
</reference>
<evidence type="ECO:0000256" key="1">
    <source>
        <dbReference type="SAM" id="MobiDB-lite"/>
    </source>
</evidence>
<sequence length="100" mass="10977">MVNAVRHIFQPDLSGFTIFVILRSPFTWSVAQHRGWDPSPSKVFADLGELAPGTDCSPLQVEHKAQKGNFVLFSQTSSRPVWTGSGLLRSKSGNIPRPGE</sequence>
<protein>
    <submittedName>
        <fullName evidence="2">Uncharacterized protein</fullName>
    </submittedName>
</protein>
<name>A0ABQ8P2J6_PYRGI</name>
<dbReference type="EMBL" id="JABSND010000005">
    <property type="protein sequence ID" value="KAI6304340.1"/>
    <property type="molecule type" value="Genomic_DNA"/>
</dbReference>
<evidence type="ECO:0000313" key="2">
    <source>
        <dbReference type="EMBL" id="KAI6304340.1"/>
    </source>
</evidence>
<dbReference type="Proteomes" id="UP001059893">
    <property type="component" value="Unassembled WGS sequence"/>
</dbReference>
<feature type="region of interest" description="Disordered" evidence="1">
    <location>
        <begin position="81"/>
        <end position="100"/>
    </location>
</feature>
<keyword evidence="3" id="KW-1185">Reference proteome</keyword>
<proteinExistence type="predicted"/>
<evidence type="ECO:0000313" key="3">
    <source>
        <dbReference type="Proteomes" id="UP001059893"/>
    </source>
</evidence>
<gene>
    <name evidence="2" type="ORF">MCOR33_000650</name>
</gene>